<protein>
    <submittedName>
        <fullName evidence="2">DUF1840 domain-containing protein</fullName>
    </submittedName>
</protein>
<dbReference type="AlphaFoldDB" id="A0A3M6QSF4"/>
<dbReference type="OrthoDB" id="8912221at2"/>
<dbReference type="RefSeq" id="WP_122229744.1">
    <property type="nucleotide sequence ID" value="NZ_RDQO01000003.1"/>
</dbReference>
<evidence type="ECO:0000313" key="3">
    <source>
        <dbReference type="Proteomes" id="UP000278006"/>
    </source>
</evidence>
<dbReference type="EMBL" id="RDQO01000003">
    <property type="protein sequence ID" value="RMX05970.1"/>
    <property type="molecule type" value="Genomic_DNA"/>
</dbReference>
<sequence length="116" mass="11909">MLKFTARSSAPIQYLDSDAKRLLKILGKEGSPGIVTVAQLPAAIAALEQAVAREEAALAAAAADAASEGATATRAEADTDGGAERGPAISLRQRSAPLLQLLRTALANEEDVVWGV</sequence>
<feature type="region of interest" description="Disordered" evidence="1">
    <location>
        <begin position="65"/>
        <end position="89"/>
    </location>
</feature>
<reference evidence="2 3" key="1">
    <citation type="submission" date="2018-10" db="EMBL/GenBank/DDBJ databases">
        <title>Draft genome of Cortibacter populi DSM10536.</title>
        <authorList>
            <person name="Bernier A.-M."/>
            <person name="Bernard K."/>
        </authorList>
    </citation>
    <scope>NUCLEOTIDE SEQUENCE [LARGE SCALE GENOMIC DNA]</scope>
    <source>
        <strain evidence="2 3">DSM 105136</strain>
    </source>
</reference>
<dbReference type="Pfam" id="PF08895">
    <property type="entry name" value="DUF1840"/>
    <property type="match status" value="1"/>
</dbReference>
<accession>A0A3M6QSF4</accession>
<comment type="caution">
    <text evidence="2">The sequence shown here is derived from an EMBL/GenBank/DDBJ whole genome shotgun (WGS) entry which is preliminary data.</text>
</comment>
<organism evidence="2 3">
    <name type="scientific">Corticibacter populi</name>
    <dbReference type="NCBI Taxonomy" id="1550736"/>
    <lineage>
        <taxon>Bacteria</taxon>
        <taxon>Pseudomonadati</taxon>
        <taxon>Pseudomonadota</taxon>
        <taxon>Betaproteobacteria</taxon>
        <taxon>Burkholderiales</taxon>
        <taxon>Comamonadaceae</taxon>
        <taxon>Corticibacter</taxon>
    </lineage>
</organism>
<dbReference type="Proteomes" id="UP000278006">
    <property type="component" value="Unassembled WGS sequence"/>
</dbReference>
<evidence type="ECO:0000313" key="2">
    <source>
        <dbReference type="EMBL" id="RMX05970.1"/>
    </source>
</evidence>
<evidence type="ECO:0000256" key="1">
    <source>
        <dbReference type="SAM" id="MobiDB-lite"/>
    </source>
</evidence>
<gene>
    <name evidence="2" type="ORF">D8I35_12585</name>
</gene>
<keyword evidence="3" id="KW-1185">Reference proteome</keyword>
<feature type="compositionally biased region" description="Low complexity" evidence="1">
    <location>
        <begin position="65"/>
        <end position="74"/>
    </location>
</feature>
<name>A0A3M6QSF4_9BURK</name>
<proteinExistence type="predicted"/>
<dbReference type="InterPro" id="IPR014991">
    <property type="entry name" value="DUF1840"/>
</dbReference>